<dbReference type="Gene3D" id="2.60.120.200">
    <property type="match status" value="1"/>
</dbReference>
<keyword evidence="7" id="KW-1185">Reference proteome</keyword>
<feature type="compositionally biased region" description="Polar residues" evidence="3">
    <location>
        <begin position="341"/>
        <end position="357"/>
    </location>
</feature>
<dbReference type="Proteomes" id="UP001231189">
    <property type="component" value="Unassembled WGS sequence"/>
</dbReference>
<dbReference type="InterPro" id="IPR013320">
    <property type="entry name" value="ConA-like_dom_sf"/>
</dbReference>
<feature type="chain" id="PRO_5041998624" description="Legume lectin domain-containing protein" evidence="4">
    <location>
        <begin position="18"/>
        <end position="395"/>
    </location>
</feature>
<feature type="domain" description="Legume lectin" evidence="5">
    <location>
        <begin position="82"/>
        <end position="328"/>
    </location>
</feature>
<dbReference type="InterPro" id="IPR050258">
    <property type="entry name" value="Leguminous_Lectin"/>
</dbReference>
<dbReference type="EMBL" id="JAUUTY010000005">
    <property type="protein sequence ID" value="KAK1630041.1"/>
    <property type="molecule type" value="Genomic_DNA"/>
</dbReference>
<dbReference type="PROSITE" id="PS00307">
    <property type="entry name" value="LECTIN_LEGUME_BETA"/>
    <property type="match status" value="1"/>
</dbReference>
<comment type="similarity">
    <text evidence="1">Belongs to the leguminous lectin family.</text>
</comment>
<dbReference type="PANTHER" id="PTHR32401:SF49">
    <property type="entry name" value="OS10G0129200 PROTEIN"/>
    <property type="match status" value="1"/>
</dbReference>
<proteinExistence type="inferred from homology"/>
<dbReference type="Pfam" id="PF00139">
    <property type="entry name" value="Lectin_legB"/>
    <property type="match status" value="1"/>
</dbReference>
<evidence type="ECO:0000256" key="3">
    <source>
        <dbReference type="SAM" id="MobiDB-lite"/>
    </source>
</evidence>
<feature type="region of interest" description="Disordered" evidence="3">
    <location>
        <begin position="339"/>
        <end position="360"/>
    </location>
</feature>
<dbReference type="PANTHER" id="PTHR32401">
    <property type="entry name" value="CONCANAVALIN A-LIKE LECTIN FAMILY PROTEIN"/>
    <property type="match status" value="1"/>
</dbReference>
<dbReference type="CDD" id="cd06899">
    <property type="entry name" value="lectin_legume_LecRK_Arcelin_ConA"/>
    <property type="match status" value="1"/>
</dbReference>
<evidence type="ECO:0000256" key="4">
    <source>
        <dbReference type="SAM" id="SignalP"/>
    </source>
</evidence>
<evidence type="ECO:0000313" key="7">
    <source>
        <dbReference type="Proteomes" id="UP001231189"/>
    </source>
</evidence>
<evidence type="ECO:0000256" key="1">
    <source>
        <dbReference type="ARBA" id="ARBA00007606"/>
    </source>
</evidence>
<evidence type="ECO:0000313" key="6">
    <source>
        <dbReference type="EMBL" id="KAK1630041.1"/>
    </source>
</evidence>
<dbReference type="AlphaFoldDB" id="A0AAD8RUI1"/>
<reference evidence="6" key="1">
    <citation type="submission" date="2023-07" db="EMBL/GenBank/DDBJ databases">
        <title>A chromosome-level genome assembly of Lolium multiflorum.</title>
        <authorList>
            <person name="Chen Y."/>
            <person name="Copetti D."/>
            <person name="Kolliker R."/>
            <person name="Studer B."/>
        </authorList>
    </citation>
    <scope>NUCLEOTIDE SEQUENCE</scope>
    <source>
        <strain evidence="6">02402/16</strain>
        <tissue evidence="6">Leaf</tissue>
    </source>
</reference>
<dbReference type="InterPro" id="IPR001220">
    <property type="entry name" value="Legume_lectin_dom"/>
</dbReference>
<keyword evidence="2" id="KW-0430">Lectin</keyword>
<evidence type="ECO:0000259" key="5">
    <source>
        <dbReference type="Pfam" id="PF00139"/>
    </source>
</evidence>
<keyword evidence="4" id="KW-0732">Signal</keyword>
<organism evidence="6 7">
    <name type="scientific">Lolium multiflorum</name>
    <name type="common">Italian ryegrass</name>
    <name type="synonym">Lolium perenne subsp. multiflorum</name>
    <dbReference type="NCBI Taxonomy" id="4521"/>
    <lineage>
        <taxon>Eukaryota</taxon>
        <taxon>Viridiplantae</taxon>
        <taxon>Streptophyta</taxon>
        <taxon>Embryophyta</taxon>
        <taxon>Tracheophyta</taxon>
        <taxon>Spermatophyta</taxon>
        <taxon>Magnoliopsida</taxon>
        <taxon>Liliopsida</taxon>
        <taxon>Poales</taxon>
        <taxon>Poaceae</taxon>
        <taxon>BOP clade</taxon>
        <taxon>Pooideae</taxon>
        <taxon>Poodae</taxon>
        <taxon>Poeae</taxon>
        <taxon>Poeae Chloroplast Group 2 (Poeae type)</taxon>
        <taxon>Loliodinae</taxon>
        <taxon>Loliinae</taxon>
        <taxon>Lolium</taxon>
    </lineage>
</organism>
<gene>
    <name evidence="6" type="ORF">QYE76_004356</name>
</gene>
<protein>
    <recommendedName>
        <fullName evidence="5">Legume lectin domain-containing protein</fullName>
    </recommendedName>
</protein>
<sequence length="395" mass="41900">MPQFLLVLLYFGCFILSLPLDAPQQGRADRCATLARSGGFPGSFGAEQCIPLSSPLDSGPGFCRPGPAPQHVAAAATPISFSFDFTNKSSYNGHDIHPEGSAGVGPDVVDVTCNSQDRRSRGCAGRVSYNHSVPFYNKATGEVASFTTQFAFRIMMLELDNNTQQGDGMAFFLSSYPSALPPDSDGLGLGLAHRESGTGYGVDRFIAVEFDTFNNFFEPQVGSDHMGIDLSSVLHSVNTTRLPGNGRFTRSGNMTASINFDSSTMMLVARLHFDDDPSLPPLETSARLPDPLTLLPSEVSVGFSGATGLNMELHQIFSWSFSSTLARPRKPVSIAAAVRPTRSSVVRSGGSHDQSAQHGDGTSAAIEAGVTCQSFTSASATSEPPPLLSQILLGF</sequence>
<name>A0AAD8RUI1_LOLMU</name>
<dbReference type="GO" id="GO:0030246">
    <property type="term" value="F:carbohydrate binding"/>
    <property type="evidence" value="ECO:0007669"/>
    <property type="project" value="UniProtKB-KW"/>
</dbReference>
<feature type="signal peptide" evidence="4">
    <location>
        <begin position="1"/>
        <end position="17"/>
    </location>
</feature>
<comment type="caution">
    <text evidence="6">The sequence shown here is derived from an EMBL/GenBank/DDBJ whole genome shotgun (WGS) entry which is preliminary data.</text>
</comment>
<evidence type="ECO:0000256" key="2">
    <source>
        <dbReference type="ARBA" id="ARBA00022734"/>
    </source>
</evidence>
<accession>A0AAD8RUI1</accession>
<dbReference type="SUPFAM" id="SSF49899">
    <property type="entry name" value="Concanavalin A-like lectins/glucanases"/>
    <property type="match status" value="1"/>
</dbReference>
<dbReference type="InterPro" id="IPR019825">
    <property type="entry name" value="Lectin_legB_Mn/Ca_BS"/>
</dbReference>